<comment type="caution">
    <text evidence="2">The sequence shown here is derived from an EMBL/GenBank/DDBJ whole genome shotgun (WGS) entry which is preliminary data.</text>
</comment>
<dbReference type="AlphaFoldDB" id="A0A1Q9F0P9"/>
<organism evidence="2 3">
    <name type="scientific">Symbiodinium microadriaticum</name>
    <name type="common">Dinoflagellate</name>
    <name type="synonym">Zooxanthella microadriatica</name>
    <dbReference type="NCBI Taxonomy" id="2951"/>
    <lineage>
        <taxon>Eukaryota</taxon>
        <taxon>Sar</taxon>
        <taxon>Alveolata</taxon>
        <taxon>Dinophyceae</taxon>
        <taxon>Suessiales</taxon>
        <taxon>Symbiodiniaceae</taxon>
        <taxon>Symbiodinium</taxon>
    </lineage>
</organism>
<sequence length="612" mass="68276">MMPVSFWSTFSARDGRKFFEGCFEAAAELLRLTLMKLEIVHNSRVGGLICVEESNALADCFPTERRNNLFKQDVAPKLNKLAVFEQAALLRLARTDLQIQTSFSLEPALGNPRHDATLAQQLGVATALCSKSILYRAGALSNDFVYILAPDLAVNLTCWVQLKNDCFGLCRKVHRFAWTFGSCSVIVYLPVSYTGRAFAVMTNADQIGLRQRRVEGSGSLPVANDKVKVKNTFIEVSEEMQLEDVGYGYGLCYRERIGDGSAKLTLWVGHRRILYSKEDPTMRFSRSDPTPIIALRCLCACARLSPAERHDDLDQLRRLACDCAAGASSSAKEASEHEPSSNQKGVPYAGHPDGPTGEELEAMVDELVPDSRRSNPGIFDPHTDNPLTKGIAMKPRISTNNATFLSSIDLMTRASKASEHPALENSDVDRYVRFSNYLQKWSQRDSRNKINLRGCRCLASVGAFFSDRYIVDVLDFNGSFIRKIRQIVGKNPVILVGTKIDSRLVLEVCEFEGVQDLLPPKTKLELVEKWLLYILRKKKLRVVNAAWRTVKLVSNETGKHINHAVNAIIEARSGMDVFVVGAANAGKSRFITRLLDRLEASSWWAWESASQQ</sequence>
<proteinExistence type="predicted"/>
<keyword evidence="3" id="KW-1185">Reference proteome</keyword>
<dbReference type="GO" id="GO:0003924">
    <property type="term" value="F:GTPase activity"/>
    <property type="evidence" value="ECO:0007669"/>
    <property type="project" value="InterPro"/>
</dbReference>
<feature type="region of interest" description="Disordered" evidence="1">
    <location>
        <begin position="370"/>
        <end position="390"/>
    </location>
</feature>
<dbReference type="OrthoDB" id="445437at2759"/>
<dbReference type="InterPro" id="IPR044229">
    <property type="entry name" value="NOA1"/>
</dbReference>
<feature type="region of interest" description="Disordered" evidence="1">
    <location>
        <begin position="330"/>
        <end position="358"/>
    </location>
</feature>
<dbReference type="EMBL" id="LSRX01000030">
    <property type="protein sequence ID" value="OLQ13260.1"/>
    <property type="molecule type" value="Genomic_DNA"/>
</dbReference>
<reference evidence="2 3" key="1">
    <citation type="submission" date="2016-02" db="EMBL/GenBank/DDBJ databases">
        <title>Genome analysis of coral dinoflagellate symbionts highlights evolutionary adaptations to a symbiotic lifestyle.</title>
        <authorList>
            <person name="Aranda M."/>
            <person name="Li Y."/>
            <person name="Liew Y.J."/>
            <person name="Baumgarten S."/>
            <person name="Simakov O."/>
            <person name="Wilson M."/>
            <person name="Piel J."/>
            <person name="Ashoor H."/>
            <person name="Bougouffa S."/>
            <person name="Bajic V.B."/>
            <person name="Ryu T."/>
            <person name="Ravasi T."/>
            <person name="Bayer T."/>
            <person name="Micklem G."/>
            <person name="Kim H."/>
            <person name="Bhak J."/>
            <person name="Lajeunesse T.C."/>
            <person name="Voolstra C.R."/>
        </authorList>
    </citation>
    <scope>NUCLEOTIDE SEQUENCE [LARGE SCALE GENOMIC DNA]</scope>
    <source>
        <strain evidence="2 3">CCMP2467</strain>
    </source>
</reference>
<evidence type="ECO:0000313" key="2">
    <source>
        <dbReference type="EMBL" id="OLQ13260.1"/>
    </source>
</evidence>
<dbReference type="PANTHER" id="PTHR47569:SF2">
    <property type="entry name" value="NO-ASSOCIATED PROTEIN 1, CHLOROPLASTIC_MITOCHONDRIAL"/>
    <property type="match status" value="1"/>
</dbReference>
<accession>A0A1Q9F0P9</accession>
<evidence type="ECO:0000313" key="3">
    <source>
        <dbReference type="Proteomes" id="UP000186817"/>
    </source>
</evidence>
<name>A0A1Q9F0P9_SYMMI</name>
<evidence type="ECO:0000256" key="1">
    <source>
        <dbReference type="SAM" id="MobiDB-lite"/>
    </source>
</evidence>
<gene>
    <name evidence="2" type="primary">NOA1</name>
    <name evidence="2" type="ORF">AK812_SmicGene2752</name>
</gene>
<dbReference type="Proteomes" id="UP000186817">
    <property type="component" value="Unassembled WGS sequence"/>
</dbReference>
<dbReference type="SUPFAM" id="SSF52540">
    <property type="entry name" value="P-loop containing nucleoside triphosphate hydrolases"/>
    <property type="match status" value="1"/>
</dbReference>
<protein>
    <submittedName>
        <fullName evidence="2">NO-associated protein 1, chloroplastic/mitochondrial</fullName>
    </submittedName>
</protein>
<dbReference type="Gene3D" id="3.40.50.300">
    <property type="entry name" value="P-loop containing nucleotide triphosphate hydrolases"/>
    <property type="match status" value="1"/>
</dbReference>
<dbReference type="PANTHER" id="PTHR47569">
    <property type="entry name" value="NO-ASSOCIATED PROTEIN 1, CHLOROPLASTIC/MITOCHONDRIAL"/>
    <property type="match status" value="1"/>
</dbReference>
<dbReference type="InterPro" id="IPR027417">
    <property type="entry name" value="P-loop_NTPase"/>
</dbReference>